<gene>
    <name evidence="1" type="ORF">HDF22_004896</name>
</gene>
<comment type="caution">
    <text evidence="1">The sequence shown here is derived from an EMBL/GenBank/DDBJ whole genome shotgun (WGS) entry which is preliminary data.</text>
</comment>
<protein>
    <submittedName>
        <fullName evidence="1">Uncharacterized protein</fullName>
    </submittedName>
</protein>
<evidence type="ECO:0000313" key="1">
    <source>
        <dbReference type="EMBL" id="MBB6130751.1"/>
    </source>
</evidence>
<name>A0A841JSC5_9SPHI</name>
<dbReference type="Proteomes" id="UP000548326">
    <property type="component" value="Unassembled WGS sequence"/>
</dbReference>
<accession>A0A841JSC5</accession>
<reference evidence="1 2" key="1">
    <citation type="submission" date="2020-08" db="EMBL/GenBank/DDBJ databases">
        <title>Genomic Encyclopedia of Type Strains, Phase IV (KMG-V): Genome sequencing to study the core and pangenomes of soil and plant-associated prokaryotes.</title>
        <authorList>
            <person name="Whitman W."/>
        </authorList>
    </citation>
    <scope>NUCLEOTIDE SEQUENCE [LARGE SCALE GENOMIC DNA]</scope>
    <source>
        <strain evidence="1 2">MP601</strain>
    </source>
</reference>
<dbReference type="EMBL" id="JACHCA010000017">
    <property type="protein sequence ID" value="MBB6130751.1"/>
    <property type="molecule type" value="Genomic_DNA"/>
</dbReference>
<sequence>MLSGAIRLTLNVGTPFLRTVFGVQDRYNQCFFSNTAFQLSDVYA</sequence>
<organism evidence="1 2">
    <name type="scientific">Mucilaginibacter lappiensis</name>
    <dbReference type="NCBI Taxonomy" id="354630"/>
    <lineage>
        <taxon>Bacteria</taxon>
        <taxon>Pseudomonadati</taxon>
        <taxon>Bacteroidota</taxon>
        <taxon>Sphingobacteriia</taxon>
        <taxon>Sphingobacteriales</taxon>
        <taxon>Sphingobacteriaceae</taxon>
        <taxon>Mucilaginibacter</taxon>
    </lineage>
</organism>
<evidence type="ECO:0000313" key="2">
    <source>
        <dbReference type="Proteomes" id="UP000548326"/>
    </source>
</evidence>
<dbReference type="AlphaFoldDB" id="A0A841JSC5"/>
<proteinExistence type="predicted"/>